<proteinExistence type="predicted"/>
<dbReference type="GeneID" id="98141668"/>
<protein>
    <submittedName>
        <fullName evidence="1">Uncharacterized protein</fullName>
    </submittedName>
</protein>
<dbReference type="RefSeq" id="XP_070889214.1">
    <property type="nucleotide sequence ID" value="XM_071026596.1"/>
</dbReference>
<dbReference type="EMBL" id="JBFXLQ010000006">
    <property type="protein sequence ID" value="KAL2870235.1"/>
    <property type="molecule type" value="Genomic_DNA"/>
</dbReference>
<comment type="caution">
    <text evidence="1">The sequence shown here is derived from an EMBL/GenBank/DDBJ whole genome shotgun (WGS) entry which is preliminary data.</text>
</comment>
<evidence type="ECO:0000313" key="2">
    <source>
        <dbReference type="Proteomes" id="UP001610432"/>
    </source>
</evidence>
<gene>
    <name evidence="1" type="ORF">BJX67DRAFT_278325</name>
</gene>
<reference evidence="1 2" key="1">
    <citation type="submission" date="2024-07" db="EMBL/GenBank/DDBJ databases">
        <title>Section-level genome sequencing and comparative genomics of Aspergillus sections Usti and Cavernicolus.</title>
        <authorList>
            <consortium name="Lawrence Berkeley National Laboratory"/>
            <person name="Nybo J.L."/>
            <person name="Vesth T.C."/>
            <person name="Theobald S."/>
            <person name="Frisvad J.C."/>
            <person name="Larsen T.O."/>
            <person name="Kjaerboelling I."/>
            <person name="Rothschild-Mancinelli K."/>
            <person name="Lyhne E.K."/>
            <person name="Kogle M.E."/>
            <person name="Barry K."/>
            <person name="Clum A."/>
            <person name="Na H."/>
            <person name="Ledsgaard L."/>
            <person name="Lin J."/>
            <person name="Lipzen A."/>
            <person name="Kuo A."/>
            <person name="Riley R."/>
            <person name="Mondo S."/>
            <person name="Labutti K."/>
            <person name="Haridas S."/>
            <person name="Pangalinan J."/>
            <person name="Salamov A.A."/>
            <person name="Simmons B.A."/>
            <person name="Magnuson J.K."/>
            <person name="Chen J."/>
            <person name="Drula E."/>
            <person name="Henrissat B."/>
            <person name="Wiebenga A."/>
            <person name="Lubbers R.J."/>
            <person name="Gomes A.C."/>
            <person name="Macurrencykelacurrency M.R."/>
            <person name="Stajich J."/>
            <person name="Grigoriev I.V."/>
            <person name="Mortensen U.H."/>
            <person name="De Vries R.P."/>
            <person name="Baker S.E."/>
            <person name="Andersen M.R."/>
        </authorList>
    </citation>
    <scope>NUCLEOTIDE SEQUENCE [LARGE SCALE GENOMIC DNA]</scope>
    <source>
        <strain evidence="1 2">CBS 449.75</strain>
    </source>
</reference>
<keyword evidence="2" id="KW-1185">Reference proteome</keyword>
<name>A0ABR4M0B5_9EURO</name>
<sequence>MPPAANISAETQQLKCFRLGHTKCLSHDQFFMHDNVSDMGTTCMRSWVNLQLKVLSHTPLVTKPLLSVSTSINHTHTVLSFKHDNVWALVLHQGWYQYLLFDAQRLQKQSPATIIRLRHSSIRLNSGFVFQLLAEISGHQTRFLSAESFGHQRRGNPFNPDSPRHRSSTLSLSFYPAVISAKDDPHLSSDTISARRAEGKYQSRPAPRAGTEVGLHAYANDIASAARRQRHICFLVATLSLRATTQVKSLEVLFQK</sequence>
<accession>A0ABR4M0B5</accession>
<dbReference type="Proteomes" id="UP001610432">
    <property type="component" value="Unassembled WGS sequence"/>
</dbReference>
<organism evidence="1 2">
    <name type="scientific">Aspergillus lucknowensis</name>
    <dbReference type="NCBI Taxonomy" id="176173"/>
    <lineage>
        <taxon>Eukaryota</taxon>
        <taxon>Fungi</taxon>
        <taxon>Dikarya</taxon>
        <taxon>Ascomycota</taxon>
        <taxon>Pezizomycotina</taxon>
        <taxon>Eurotiomycetes</taxon>
        <taxon>Eurotiomycetidae</taxon>
        <taxon>Eurotiales</taxon>
        <taxon>Aspergillaceae</taxon>
        <taxon>Aspergillus</taxon>
        <taxon>Aspergillus subgen. Nidulantes</taxon>
    </lineage>
</organism>
<evidence type="ECO:0000313" key="1">
    <source>
        <dbReference type="EMBL" id="KAL2870235.1"/>
    </source>
</evidence>